<organism evidence="2 4">
    <name type="scientific">Mycobacteroides immunogenum</name>
    <dbReference type="NCBI Taxonomy" id="83262"/>
    <lineage>
        <taxon>Bacteria</taxon>
        <taxon>Bacillati</taxon>
        <taxon>Actinomycetota</taxon>
        <taxon>Actinomycetes</taxon>
        <taxon>Mycobacteriales</taxon>
        <taxon>Mycobacteriaceae</taxon>
        <taxon>Mycobacteroides</taxon>
    </lineage>
</organism>
<dbReference type="AlphaFoldDB" id="A0A7V8RXM5"/>
<evidence type="ECO:0000313" key="5">
    <source>
        <dbReference type="Proteomes" id="UP000037962"/>
    </source>
</evidence>
<evidence type="ECO:0000313" key="2">
    <source>
        <dbReference type="EMBL" id="KPG14680.1"/>
    </source>
</evidence>
<sequence length="196" mass="21918">MDVFVETERLLLRRFTDADLDDLVWLDSDPTVMQFLTGEPTPRAEIEHEVLPKILHDYQLSPAGRFAAIERSTAAFVGWAAIQPPQRGGAVEVELGYRFAAHAWGQGYATEAARALIRKGFTDLGTERVWAQTMAINLASRRVMAKAGLTQVRTFHPHFDDPLPGSEHGEVEYQLLRADWVGDLAEDAAHKARHSQ</sequence>
<dbReference type="PANTHER" id="PTHR43792">
    <property type="entry name" value="GNAT FAMILY, PUTATIVE (AFU_ORTHOLOGUE AFUA_3G00765)-RELATED-RELATED"/>
    <property type="match status" value="1"/>
</dbReference>
<keyword evidence="2" id="KW-0808">Transferase</keyword>
<evidence type="ECO:0000313" key="3">
    <source>
        <dbReference type="EMBL" id="KPG36032.1"/>
    </source>
</evidence>
<evidence type="ECO:0000313" key="4">
    <source>
        <dbReference type="Proteomes" id="UP000037843"/>
    </source>
</evidence>
<gene>
    <name evidence="2" type="ORF">AN908_09315</name>
    <name evidence="3" type="ORF">AN912_05575</name>
</gene>
<protein>
    <submittedName>
        <fullName evidence="2">GNAT family acetyltransferase</fullName>
    </submittedName>
</protein>
<comment type="caution">
    <text evidence="2">The sequence shown here is derived from an EMBL/GenBank/DDBJ whole genome shotgun (WGS) entry which is preliminary data.</text>
</comment>
<proteinExistence type="predicted"/>
<dbReference type="GO" id="GO:0016747">
    <property type="term" value="F:acyltransferase activity, transferring groups other than amino-acyl groups"/>
    <property type="evidence" value="ECO:0007669"/>
    <property type="project" value="InterPro"/>
</dbReference>
<dbReference type="InterPro" id="IPR051531">
    <property type="entry name" value="N-acetyltransferase"/>
</dbReference>
<dbReference type="SUPFAM" id="SSF55729">
    <property type="entry name" value="Acyl-CoA N-acyltransferases (Nat)"/>
    <property type="match status" value="1"/>
</dbReference>
<evidence type="ECO:0000259" key="1">
    <source>
        <dbReference type="PROSITE" id="PS51186"/>
    </source>
</evidence>
<reference evidence="4 5" key="1">
    <citation type="submission" date="2015-09" db="EMBL/GenBank/DDBJ databases">
        <title>Genome Sequences of Mycobacterium immunogenum Isolates, Recuperated from a Chloraminated Drinking Water Distribution System Simulator Subjected to Episodes of Nitrification.</title>
        <authorList>
            <person name="Gomez-Alvarez V."/>
            <person name="Revetta R.P."/>
        </authorList>
    </citation>
    <scope>NUCLEOTIDE SEQUENCE [LARGE SCALE GENOMIC DNA]</scope>
    <source>
        <strain evidence="2 4">H008</strain>
        <strain evidence="3 5">H076</strain>
    </source>
</reference>
<dbReference type="EMBL" id="LJFS01000005">
    <property type="protein sequence ID" value="KPG36032.1"/>
    <property type="molecule type" value="Genomic_DNA"/>
</dbReference>
<dbReference type="Proteomes" id="UP000037843">
    <property type="component" value="Unassembled WGS sequence"/>
</dbReference>
<dbReference type="EMBL" id="LJFO01000003">
    <property type="protein sequence ID" value="KPG14680.1"/>
    <property type="molecule type" value="Genomic_DNA"/>
</dbReference>
<feature type="domain" description="N-acetyltransferase" evidence="1">
    <location>
        <begin position="10"/>
        <end position="178"/>
    </location>
</feature>
<name>A0A7V8RXM5_9MYCO</name>
<dbReference type="PANTHER" id="PTHR43792:SF16">
    <property type="entry name" value="N-ACETYLTRANSFERASE DOMAIN-CONTAINING PROTEIN"/>
    <property type="match status" value="1"/>
</dbReference>
<dbReference type="Pfam" id="PF13302">
    <property type="entry name" value="Acetyltransf_3"/>
    <property type="match status" value="1"/>
</dbReference>
<dbReference type="InterPro" id="IPR000182">
    <property type="entry name" value="GNAT_dom"/>
</dbReference>
<dbReference type="OrthoDB" id="3533156at2"/>
<dbReference type="InterPro" id="IPR016181">
    <property type="entry name" value="Acyl_CoA_acyltransferase"/>
</dbReference>
<dbReference type="GeneID" id="45763896"/>
<dbReference type="PROSITE" id="PS51186">
    <property type="entry name" value="GNAT"/>
    <property type="match status" value="1"/>
</dbReference>
<accession>A0A7V8RXM5</accession>
<dbReference type="Gene3D" id="3.40.630.30">
    <property type="match status" value="1"/>
</dbReference>
<dbReference type="KEGG" id="miz:BAB75_08285"/>
<dbReference type="Proteomes" id="UP000037962">
    <property type="component" value="Unassembled WGS sequence"/>
</dbReference>
<keyword evidence="5" id="KW-1185">Reference proteome</keyword>
<dbReference type="RefSeq" id="WP_043076016.1">
    <property type="nucleotide sequence ID" value="NZ_CP011530.1"/>
</dbReference>